<feature type="compositionally biased region" description="Polar residues" evidence="1">
    <location>
        <begin position="30"/>
        <end position="40"/>
    </location>
</feature>
<dbReference type="AlphaFoldDB" id="A0A8H2ZMP8"/>
<gene>
    <name evidence="2" type="ORF">SCLTRI_LOCUS4469</name>
</gene>
<feature type="region of interest" description="Disordered" evidence="1">
    <location>
        <begin position="1"/>
        <end position="67"/>
    </location>
</feature>
<evidence type="ECO:0000313" key="3">
    <source>
        <dbReference type="Proteomes" id="UP000624404"/>
    </source>
</evidence>
<dbReference type="EMBL" id="CAJHIA010000012">
    <property type="protein sequence ID" value="CAD6444677.1"/>
    <property type="molecule type" value="Genomic_DNA"/>
</dbReference>
<protein>
    <submittedName>
        <fullName evidence="2">9a172f99-05aa-408d-8c38-21d3adefc419-CDS</fullName>
    </submittedName>
</protein>
<organism evidence="2 3">
    <name type="scientific">Sclerotinia trifoliorum</name>
    <dbReference type="NCBI Taxonomy" id="28548"/>
    <lineage>
        <taxon>Eukaryota</taxon>
        <taxon>Fungi</taxon>
        <taxon>Dikarya</taxon>
        <taxon>Ascomycota</taxon>
        <taxon>Pezizomycotina</taxon>
        <taxon>Leotiomycetes</taxon>
        <taxon>Helotiales</taxon>
        <taxon>Sclerotiniaceae</taxon>
        <taxon>Sclerotinia</taxon>
    </lineage>
</organism>
<name>A0A8H2ZMP8_9HELO</name>
<proteinExistence type="predicted"/>
<comment type="caution">
    <text evidence="2">The sequence shown here is derived from an EMBL/GenBank/DDBJ whole genome shotgun (WGS) entry which is preliminary data.</text>
</comment>
<reference evidence="2" key="1">
    <citation type="submission" date="2020-10" db="EMBL/GenBank/DDBJ databases">
        <authorList>
            <person name="Kusch S."/>
        </authorList>
    </citation>
    <scope>NUCLEOTIDE SEQUENCE</scope>
    <source>
        <strain evidence="2">SwB9</strain>
    </source>
</reference>
<keyword evidence="3" id="KW-1185">Reference proteome</keyword>
<feature type="compositionally biased region" description="Low complexity" evidence="1">
    <location>
        <begin position="49"/>
        <end position="67"/>
    </location>
</feature>
<dbReference type="Proteomes" id="UP000624404">
    <property type="component" value="Unassembled WGS sequence"/>
</dbReference>
<feature type="compositionally biased region" description="Basic and acidic residues" evidence="1">
    <location>
        <begin position="1"/>
        <end position="18"/>
    </location>
</feature>
<dbReference type="OrthoDB" id="3505637at2759"/>
<sequence length="383" mass="43842">MARKERKEKSQNSEEHRQKFLPFLAAKPATSWQTTNSQTMPVLPNPANARPASFRSSSISSASSCPDIRSKCLSESDQATDIEYNSDVKPLQSGNRRAGTEIVKGKLDTESLRNCSRSVGKELAGDSTYHMESAYLPSPVSYASFGFDYRNRVTLTHFPERVKDGIRSLLEKGWEQGIQKEGPCNEEDSYFFKLKMRPFSSGNTYVSTRMTRNMIAYLASESWLAQPVPSILNTYDTLNFRKSPKPFPKCYWLAMTYGHAGKWRLKDVLSLLGGADELIDTIRLTLQEMNLISKLKKEHVDTTKNWHQFCIKGTFLRAGTQAKKKKMILRILERLEERGWVLYIGYHRVFYAGTDYEHKVGTWLCVKSREWTPTDPVKISWSI</sequence>
<evidence type="ECO:0000313" key="2">
    <source>
        <dbReference type="EMBL" id="CAD6444677.1"/>
    </source>
</evidence>
<evidence type="ECO:0000256" key="1">
    <source>
        <dbReference type="SAM" id="MobiDB-lite"/>
    </source>
</evidence>
<accession>A0A8H2ZMP8</accession>